<evidence type="ECO:0000313" key="1">
    <source>
        <dbReference type="EMBL" id="OGZ40144.1"/>
    </source>
</evidence>
<dbReference type="InterPro" id="IPR015067">
    <property type="entry name" value="DUF1893_TM1506-like"/>
</dbReference>
<name>A0A1G2FPZ4_9BACT</name>
<protein>
    <recommendedName>
        <fullName evidence="3">DUF1893 domain-containing protein</fullName>
    </recommendedName>
</protein>
<dbReference type="GO" id="GO:0003824">
    <property type="term" value="F:catalytic activity"/>
    <property type="evidence" value="ECO:0007669"/>
    <property type="project" value="InterPro"/>
</dbReference>
<dbReference type="Pfam" id="PF08973">
    <property type="entry name" value="TM1506"/>
    <property type="match status" value="1"/>
</dbReference>
<dbReference type="EMBL" id="MHNF01000039">
    <property type="protein sequence ID" value="OGZ40144.1"/>
    <property type="molecule type" value="Genomic_DNA"/>
</dbReference>
<evidence type="ECO:0000313" key="2">
    <source>
        <dbReference type="Proteomes" id="UP000177126"/>
    </source>
</evidence>
<reference evidence="1 2" key="1">
    <citation type="journal article" date="2016" name="Nat. Commun.">
        <title>Thousands of microbial genomes shed light on interconnected biogeochemical processes in an aquifer system.</title>
        <authorList>
            <person name="Anantharaman K."/>
            <person name="Brown C.T."/>
            <person name="Hug L.A."/>
            <person name="Sharon I."/>
            <person name="Castelle C.J."/>
            <person name="Probst A.J."/>
            <person name="Thomas B.C."/>
            <person name="Singh A."/>
            <person name="Wilkins M.J."/>
            <person name="Karaoz U."/>
            <person name="Brodie E.L."/>
            <person name="Williams K.H."/>
            <person name="Hubbard S.S."/>
            <person name="Banfield J.F."/>
        </authorList>
    </citation>
    <scope>NUCLEOTIDE SEQUENCE [LARGE SCALE GENOMIC DNA]</scope>
</reference>
<organism evidence="1 2">
    <name type="scientific">Candidatus Portnoybacteria bacterium RIFCSPLOWO2_02_FULL_39_11</name>
    <dbReference type="NCBI Taxonomy" id="1802001"/>
    <lineage>
        <taxon>Bacteria</taxon>
        <taxon>Candidatus Portnoyibacteriota</taxon>
    </lineage>
</organism>
<accession>A0A1G2FPZ4</accession>
<dbReference type="Proteomes" id="UP000177126">
    <property type="component" value="Unassembled WGS sequence"/>
</dbReference>
<evidence type="ECO:0008006" key="3">
    <source>
        <dbReference type="Google" id="ProtNLM"/>
    </source>
</evidence>
<dbReference type="InterPro" id="IPR037081">
    <property type="entry name" value="Hyp_TM1506"/>
</dbReference>
<dbReference type="SUPFAM" id="SSF53927">
    <property type="entry name" value="Cytidine deaminase-like"/>
    <property type="match status" value="1"/>
</dbReference>
<dbReference type="Gene3D" id="3.40.140.30">
    <property type="entry name" value="Hypothetical protein TM1506"/>
    <property type="match status" value="1"/>
</dbReference>
<comment type="caution">
    <text evidence="1">The sequence shown here is derived from an EMBL/GenBank/DDBJ whole genome shotgun (WGS) entry which is preliminary data.</text>
</comment>
<proteinExistence type="predicted"/>
<gene>
    <name evidence="1" type="ORF">A3B04_03885</name>
</gene>
<sequence>MDLQYFVDKKLTFVLIKRNRVIYKSKKQRLAPLLFCLGKYKAQMRGATVFDKVVGRAAALLLVYGGVKKVMAPLISRGALAILKRGGAEVEYGERVENILNRLGDDLCSMEKLSQGKNAFKFAKIMKIRYNISRRKDSSRLAKIIKGQESADFYLIGSKIWLKAEVAK</sequence>
<dbReference type="InterPro" id="IPR016193">
    <property type="entry name" value="Cytidine_deaminase-like"/>
</dbReference>
<dbReference type="AlphaFoldDB" id="A0A1G2FPZ4"/>